<evidence type="ECO:0000313" key="2">
    <source>
        <dbReference type="Proteomes" id="UP000027616"/>
    </source>
</evidence>
<dbReference type="Proteomes" id="UP000027616">
    <property type="component" value="Chromosome I"/>
</dbReference>
<evidence type="ECO:0000313" key="1">
    <source>
        <dbReference type="EMBL" id="CDN30849.1"/>
    </source>
</evidence>
<dbReference type="HOGENOM" id="CLU_3236197_0_0_10"/>
<accession>A0A060RBW8</accession>
<keyword evidence="2" id="KW-1185">Reference proteome</keyword>
<dbReference type="EMBL" id="HG934468">
    <property type="protein sequence ID" value="CDN30849.1"/>
    <property type="molecule type" value="Genomic_DNA"/>
</dbReference>
<dbReference type="AlphaFoldDB" id="A0A060RBW8"/>
<reference evidence="1 2" key="1">
    <citation type="journal article" date="2015" name="Genome Announc.">
        <title>Complete Genome Sequence of the Novel Leech Symbiont Mucinivorans hirudinis M3T.</title>
        <authorList>
            <person name="Nelson M.C."/>
            <person name="Bomar L."/>
            <person name="Graf J."/>
        </authorList>
    </citation>
    <scope>NUCLEOTIDE SEQUENCE [LARGE SCALE GENOMIC DNA]</scope>
    <source>
        <strain evidence="2">M3</strain>
    </source>
</reference>
<sequence length="43" mass="5107">MVVASEGFHYQYIIKSHYERRRGIFSKIDISKKIPRPRSQVAN</sequence>
<dbReference type="KEGG" id="rbc:BN938_0744"/>
<protein>
    <submittedName>
        <fullName evidence="1">Uncharacterized protein</fullName>
    </submittedName>
</protein>
<name>A0A060RBW8_9BACT</name>
<gene>
    <name evidence="1" type="ORF">BN938_0744</name>
</gene>
<proteinExistence type="predicted"/>
<organism evidence="1 2">
    <name type="scientific">Mucinivorans hirudinis</name>
    <dbReference type="NCBI Taxonomy" id="1433126"/>
    <lineage>
        <taxon>Bacteria</taxon>
        <taxon>Pseudomonadati</taxon>
        <taxon>Bacteroidota</taxon>
        <taxon>Bacteroidia</taxon>
        <taxon>Bacteroidales</taxon>
        <taxon>Rikenellaceae</taxon>
        <taxon>Mucinivorans</taxon>
    </lineage>
</organism>